<dbReference type="Pfam" id="PF06865">
    <property type="entry name" value="Ppnp"/>
    <property type="match status" value="1"/>
</dbReference>
<comment type="similarity">
    <text evidence="3">Belongs to the nucleoside phosphorylase PpnP family.</text>
</comment>
<dbReference type="SUPFAM" id="SSF51182">
    <property type="entry name" value="RmlC-like cupins"/>
    <property type="match status" value="1"/>
</dbReference>
<evidence type="ECO:0000256" key="3">
    <source>
        <dbReference type="HAMAP-Rule" id="MF_01537"/>
    </source>
</evidence>
<dbReference type="PANTHER" id="PTHR36540:SF1">
    <property type="entry name" value="PYRIMIDINE_PURINE NUCLEOSIDE PHOSPHORYLASE"/>
    <property type="match status" value="1"/>
</dbReference>
<evidence type="ECO:0000256" key="1">
    <source>
        <dbReference type="ARBA" id="ARBA00022676"/>
    </source>
</evidence>
<dbReference type="Gene3D" id="2.60.120.10">
    <property type="entry name" value="Jelly Rolls"/>
    <property type="match status" value="1"/>
</dbReference>
<sequence>MEFNNVTAKALANIYFDGKVVSHGVTLEDGSTKTFGVAFQGSYHFGTVAAERMDVIDGTCKVTIDGSDETNTYAAGEHFNIEANSGFTMEVVSESAQYVCSYID</sequence>
<dbReference type="InterPro" id="IPR011051">
    <property type="entry name" value="RmlC_Cupin_sf"/>
</dbReference>
<proteinExistence type="inferred from homology"/>
<keyword evidence="5" id="KW-1185">Reference proteome</keyword>
<comment type="catalytic activity">
    <reaction evidence="3">
        <text>thymidine + phosphate = 2-deoxy-alpha-D-ribose 1-phosphate + thymine</text>
        <dbReference type="Rhea" id="RHEA:16037"/>
        <dbReference type="ChEBI" id="CHEBI:17748"/>
        <dbReference type="ChEBI" id="CHEBI:17821"/>
        <dbReference type="ChEBI" id="CHEBI:43474"/>
        <dbReference type="ChEBI" id="CHEBI:57259"/>
        <dbReference type="EC" id="2.4.2.2"/>
    </reaction>
</comment>
<dbReference type="EC" id="2.4.2.1" evidence="3"/>
<keyword evidence="1 3" id="KW-0328">Glycosyltransferase</keyword>
<dbReference type="Proteomes" id="UP001597297">
    <property type="component" value="Unassembled WGS sequence"/>
</dbReference>
<evidence type="ECO:0000313" key="5">
    <source>
        <dbReference type="Proteomes" id="UP001597297"/>
    </source>
</evidence>
<comment type="catalytic activity">
    <reaction evidence="3">
        <text>cytidine + phosphate = cytosine + alpha-D-ribose 1-phosphate</text>
        <dbReference type="Rhea" id="RHEA:52540"/>
        <dbReference type="ChEBI" id="CHEBI:16040"/>
        <dbReference type="ChEBI" id="CHEBI:17562"/>
        <dbReference type="ChEBI" id="CHEBI:43474"/>
        <dbReference type="ChEBI" id="CHEBI:57720"/>
        <dbReference type="EC" id="2.4.2.2"/>
    </reaction>
</comment>
<comment type="function">
    <text evidence="3">Catalyzes the phosphorolysis of diverse nucleosides, yielding D-ribose 1-phosphate and the respective free bases. Can use uridine, adenosine, guanosine, cytidine, thymidine, inosine and xanthosine as substrates. Also catalyzes the reverse reactions.</text>
</comment>
<comment type="catalytic activity">
    <reaction evidence="3">
        <text>inosine + phosphate = alpha-D-ribose 1-phosphate + hypoxanthine</text>
        <dbReference type="Rhea" id="RHEA:27646"/>
        <dbReference type="ChEBI" id="CHEBI:17368"/>
        <dbReference type="ChEBI" id="CHEBI:17596"/>
        <dbReference type="ChEBI" id="CHEBI:43474"/>
        <dbReference type="ChEBI" id="CHEBI:57720"/>
        <dbReference type="EC" id="2.4.2.1"/>
    </reaction>
</comment>
<dbReference type="RefSeq" id="WP_377095125.1">
    <property type="nucleotide sequence ID" value="NZ_JBHSJM010000001.1"/>
</dbReference>
<dbReference type="EC" id="2.4.2.2" evidence="3"/>
<evidence type="ECO:0000256" key="2">
    <source>
        <dbReference type="ARBA" id="ARBA00022679"/>
    </source>
</evidence>
<comment type="catalytic activity">
    <reaction evidence="3">
        <text>guanosine + phosphate = alpha-D-ribose 1-phosphate + guanine</text>
        <dbReference type="Rhea" id="RHEA:13233"/>
        <dbReference type="ChEBI" id="CHEBI:16235"/>
        <dbReference type="ChEBI" id="CHEBI:16750"/>
        <dbReference type="ChEBI" id="CHEBI:43474"/>
        <dbReference type="ChEBI" id="CHEBI:57720"/>
        <dbReference type="EC" id="2.4.2.1"/>
    </reaction>
</comment>
<reference evidence="5" key="1">
    <citation type="journal article" date="2019" name="Int. J. Syst. Evol. Microbiol.">
        <title>The Global Catalogue of Microorganisms (GCM) 10K type strain sequencing project: providing services to taxonomists for standard genome sequencing and annotation.</title>
        <authorList>
            <consortium name="The Broad Institute Genomics Platform"/>
            <consortium name="The Broad Institute Genome Sequencing Center for Infectious Disease"/>
            <person name="Wu L."/>
            <person name="Ma J."/>
        </authorList>
    </citation>
    <scope>NUCLEOTIDE SEQUENCE [LARGE SCALE GENOMIC DNA]</scope>
    <source>
        <strain evidence="5">JCM 16545</strain>
    </source>
</reference>
<keyword evidence="2 3" id="KW-0808">Transferase</keyword>
<comment type="catalytic activity">
    <reaction evidence="3">
        <text>uridine + phosphate = alpha-D-ribose 1-phosphate + uracil</text>
        <dbReference type="Rhea" id="RHEA:24388"/>
        <dbReference type="ChEBI" id="CHEBI:16704"/>
        <dbReference type="ChEBI" id="CHEBI:17568"/>
        <dbReference type="ChEBI" id="CHEBI:43474"/>
        <dbReference type="ChEBI" id="CHEBI:57720"/>
        <dbReference type="EC" id="2.4.2.2"/>
    </reaction>
</comment>
<dbReference type="EMBL" id="JBHUJC010000003">
    <property type="protein sequence ID" value="MFD2275365.1"/>
    <property type="molecule type" value="Genomic_DNA"/>
</dbReference>
<dbReference type="HAMAP" id="MF_01537">
    <property type="entry name" value="Nucleos_phosphorylase_PpnP"/>
    <property type="match status" value="1"/>
</dbReference>
<dbReference type="InterPro" id="IPR014710">
    <property type="entry name" value="RmlC-like_jellyroll"/>
</dbReference>
<gene>
    <name evidence="3" type="primary">ppnP</name>
    <name evidence="4" type="ORF">ACFSQZ_02685</name>
</gene>
<comment type="catalytic activity">
    <reaction evidence="3">
        <text>a purine D-ribonucleoside + phosphate = a purine nucleobase + alpha-D-ribose 1-phosphate</text>
        <dbReference type="Rhea" id="RHEA:19805"/>
        <dbReference type="ChEBI" id="CHEBI:26386"/>
        <dbReference type="ChEBI" id="CHEBI:43474"/>
        <dbReference type="ChEBI" id="CHEBI:57720"/>
        <dbReference type="ChEBI" id="CHEBI:142355"/>
        <dbReference type="EC" id="2.4.2.1"/>
    </reaction>
</comment>
<accession>A0ABW5E3B8</accession>
<comment type="caution">
    <text evidence="4">The sequence shown here is derived from an EMBL/GenBank/DDBJ whole genome shotgun (WGS) entry which is preliminary data.</text>
</comment>
<protein>
    <recommendedName>
        <fullName evidence="3">Pyrimidine/purine nucleoside phosphorylase</fullName>
        <ecNumber evidence="3">2.4.2.1</ecNumber>
        <ecNumber evidence="3">2.4.2.2</ecNumber>
    </recommendedName>
    <alternativeName>
        <fullName evidence="3">Adenosine phosphorylase</fullName>
    </alternativeName>
    <alternativeName>
        <fullName evidence="3">Cytidine phosphorylase</fullName>
    </alternativeName>
    <alternativeName>
        <fullName evidence="3">Guanosine phosphorylase</fullName>
    </alternativeName>
    <alternativeName>
        <fullName evidence="3">Inosine phosphorylase</fullName>
    </alternativeName>
    <alternativeName>
        <fullName evidence="3">Thymidine phosphorylase</fullName>
    </alternativeName>
    <alternativeName>
        <fullName evidence="3">Uridine phosphorylase</fullName>
    </alternativeName>
    <alternativeName>
        <fullName evidence="3">Xanthosine phosphorylase</fullName>
    </alternativeName>
</protein>
<comment type="catalytic activity">
    <reaction evidence="3">
        <text>xanthosine + phosphate = alpha-D-ribose 1-phosphate + xanthine</text>
        <dbReference type="Rhea" id="RHEA:27638"/>
        <dbReference type="ChEBI" id="CHEBI:17712"/>
        <dbReference type="ChEBI" id="CHEBI:18107"/>
        <dbReference type="ChEBI" id="CHEBI:43474"/>
        <dbReference type="ChEBI" id="CHEBI:57720"/>
        <dbReference type="EC" id="2.4.2.1"/>
    </reaction>
</comment>
<comment type="catalytic activity">
    <reaction evidence="3">
        <text>adenosine + phosphate = alpha-D-ribose 1-phosphate + adenine</text>
        <dbReference type="Rhea" id="RHEA:27642"/>
        <dbReference type="ChEBI" id="CHEBI:16335"/>
        <dbReference type="ChEBI" id="CHEBI:16708"/>
        <dbReference type="ChEBI" id="CHEBI:43474"/>
        <dbReference type="ChEBI" id="CHEBI:57720"/>
        <dbReference type="EC" id="2.4.2.1"/>
    </reaction>
</comment>
<evidence type="ECO:0000313" key="4">
    <source>
        <dbReference type="EMBL" id="MFD2275365.1"/>
    </source>
</evidence>
<dbReference type="CDD" id="cd20296">
    <property type="entry name" value="cupin_PpnP-like"/>
    <property type="match status" value="1"/>
</dbReference>
<organism evidence="4 5">
    <name type="scientific">Rubritalea spongiae</name>
    <dbReference type="NCBI Taxonomy" id="430797"/>
    <lineage>
        <taxon>Bacteria</taxon>
        <taxon>Pseudomonadati</taxon>
        <taxon>Verrucomicrobiota</taxon>
        <taxon>Verrucomicrobiia</taxon>
        <taxon>Verrucomicrobiales</taxon>
        <taxon>Rubritaleaceae</taxon>
        <taxon>Rubritalea</taxon>
    </lineage>
</organism>
<dbReference type="PANTHER" id="PTHR36540">
    <property type="entry name" value="PYRIMIDINE/PURINE NUCLEOSIDE PHOSPHORYLASE"/>
    <property type="match status" value="1"/>
</dbReference>
<dbReference type="InterPro" id="IPR009664">
    <property type="entry name" value="Ppnp"/>
</dbReference>
<name>A0ABW5E3B8_9BACT</name>